<keyword evidence="6 8" id="KW-0446">Lipid-binding</keyword>
<dbReference type="UniPathway" id="UPA00232"/>
<comment type="similarity">
    <text evidence="3 8">Belongs to the COQ9 family.</text>
</comment>
<evidence type="ECO:0000259" key="9">
    <source>
        <dbReference type="Pfam" id="PF08511"/>
    </source>
</evidence>
<organism evidence="10 11">
    <name type="scientific">Ophiocordyceps australis</name>
    <dbReference type="NCBI Taxonomy" id="1399860"/>
    <lineage>
        <taxon>Eukaryota</taxon>
        <taxon>Fungi</taxon>
        <taxon>Dikarya</taxon>
        <taxon>Ascomycota</taxon>
        <taxon>Pezizomycotina</taxon>
        <taxon>Sordariomycetes</taxon>
        <taxon>Hypocreomycetidae</taxon>
        <taxon>Hypocreales</taxon>
        <taxon>Ophiocordycipitaceae</taxon>
        <taxon>Ophiocordyceps</taxon>
    </lineage>
</organism>
<evidence type="ECO:0000256" key="3">
    <source>
        <dbReference type="ARBA" id="ARBA00010766"/>
    </source>
</evidence>
<comment type="pathway">
    <text evidence="2 8">Cofactor biosynthesis; ubiquinone biosynthesis.</text>
</comment>
<dbReference type="Gene3D" id="1.10.357.10">
    <property type="entry name" value="Tetracycline Repressor, domain 2"/>
    <property type="match status" value="1"/>
</dbReference>
<comment type="subcellular location">
    <subcellularLocation>
        <location evidence="1 8">Mitochondrion</location>
    </subcellularLocation>
</comment>
<evidence type="ECO:0000256" key="8">
    <source>
        <dbReference type="RuleBase" id="RU366063"/>
    </source>
</evidence>
<evidence type="ECO:0000256" key="1">
    <source>
        <dbReference type="ARBA" id="ARBA00004173"/>
    </source>
</evidence>
<evidence type="ECO:0000256" key="6">
    <source>
        <dbReference type="ARBA" id="ARBA00023121"/>
    </source>
</evidence>
<name>A0A2C5XQE6_9HYPO</name>
<dbReference type="Proteomes" id="UP000224854">
    <property type="component" value="Unassembled WGS sequence"/>
</dbReference>
<evidence type="ECO:0000256" key="7">
    <source>
        <dbReference type="ARBA" id="ARBA00023128"/>
    </source>
</evidence>
<evidence type="ECO:0000313" key="11">
    <source>
        <dbReference type="Proteomes" id="UP000224854"/>
    </source>
</evidence>
<dbReference type="PANTHER" id="PTHR21427">
    <property type="entry name" value="UBIQUINONE BIOSYNTHESIS PROTEIN COQ9, MITOCHONDRIAL"/>
    <property type="match status" value="1"/>
</dbReference>
<dbReference type="InterPro" id="IPR013718">
    <property type="entry name" value="COQ9_C"/>
</dbReference>
<keyword evidence="4 8" id="KW-0831">Ubiquinone biosynthesis</keyword>
<dbReference type="GO" id="GO:0005743">
    <property type="term" value="C:mitochondrial inner membrane"/>
    <property type="evidence" value="ECO:0007669"/>
    <property type="project" value="TreeGrafter"/>
</dbReference>
<dbReference type="InterPro" id="IPR012762">
    <property type="entry name" value="Ubiq_biosynth_COQ9"/>
</dbReference>
<protein>
    <recommendedName>
        <fullName evidence="8">Ubiquinone biosynthesis protein</fullName>
    </recommendedName>
</protein>
<evidence type="ECO:0000256" key="5">
    <source>
        <dbReference type="ARBA" id="ARBA00022946"/>
    </source>
</evidence>
<keyword evidence="11" id="KW-1185">Reference proteome</keyword>
<evidence type="ECO:0000313" key="10">
    <source>
        <dbReference type="EMBL" id="PHH68138.1"/>
    </source>
</evidence>
<dbReference type="PANTHER" id="PTHR21427:SF19">
    <property type="entry name" value="UBIQUINONE BIOSYNTHESIS PROTEIN COQ9, MITOCHONDRIAL"/>
    <property type="match status" value="1"/>
</dbReference>
<accession>A0A2C5XQE6</accession>
<dbReference type="GO" id="GO:0006744">
    <property type="term" value="P:ubiquinone biosynthetic process"/>
    <property type="evidence" value="ECO:0007669"/>
    <property type="project" value="UniProtKB-UniRule"/>
</dbReference>
<evidence type="ECO:0000256" key="2">
    <source>
        <dbReference type="ARBA" id="ARBA00004749"/>
    </source>
</evidence>
<dbReference type="OrthoDB" id="619536at2759"/>
<comment type="function">
    <text evidence="8">Membrane-associated protein that warps the membrane surface to access and bind aromatic isoprenes with high specificity, including ubiquinone (CoQ) isoprene intermediates and presents them directly to Coq7, therefore facilitating the Coq7-mediated hydroxylase step. Participates in the biosynthesis of coenzyme Q, also named ubiquinone, an essential lipid-soluble electron transporter for aerobic cellular respiration.</text>
</comment>
<comment type="caution">
    <text evidence="10">The sequence shown here is derived from an EMBL/GenBank/DDBJ whole genome shotgun (WGS) entry which is preliminary data.</text>
</comment>
<reference evidence="10 11" key="1">
    <citation type="submission" date="2017-06" db="EMBL/GenBank/DDBJ databases">
        <title>Ant-infecting Ophiocordyceps genomes reveal a high diversity of potential behavioral manipulation genes and a possible major role for enterotoxins.</title>
        <authorList>
            <person name="De Bekker C."/>
            <person name="Evans H.C."/>
            <person name="Brachmann A."/>
            <person name="Hughes D.P."/>
        </authorList>
    </citation>
    <scope>NUCLEOTIDE SEQUENCE [LARGE SCALE GENOMIC DNA]</scope>
    <source>
        <strain evidence="10 11">1348a</strain>
    </source>
</reference>
<dbReference type="EMBL" id="NJEU01001207">
    <property type="protein sequence ID" value="PHH68138.1"/>
    <property type="molecule type" value="Genomic_DNA"/>
</dbReference>
<dbReference type="NCBIfam" id="TIGR02396">
    <property type="entry name" value="diverge_rpsU"/>
    <property type="match status" value="1"/>
</dbReference>
<sequence length="242" mass="26381">MARPLASTRGVLSLPRRFFYSSHNPAQGGSFGSVGQAILTAAHRHVPEHGFSQTALNLGARDAGLLDISPSVFPDGPFCLVLDHVMSQRRALSHRYNEIFGHGKGGEVADRVAALTWARLVANKKIIRHWQQALAIMAQPCYILTSLEELALLSDDIYHLAHDTCVDPSWYSKRASLSAIYSAAELFMTNDASPSFTDTKAFLNRRLAEAQCVSTVVGSLGQWTGFTINAGINVFRSKGLPI</sequence>
<gene>
    <name evidence="10" type="ORF">CDD82_808</name>
</gene>
<dbReference type="GO" id="GO:0008289">
    <property type="term" value="F:lipid binding"/>
    <property type="evidence" value="ECO:0007669"/>
    <property type="project" value="UniProtKB-UniRule"/>
</dbReference>
<keyword evidence="5" id="KW-0809">Transit peptide</keyword>
<dbReference type="AlphaFoldDB" id="A0A2C5XQE6"/>
<dbReference type="Pfam" id="PF08511">
    <property type="entry name" value="COQ9"/>
    <property type="match status" value="1"/>
</dbReference>
<proteinExistence type="inferred from homology"/>
<feature type="domain" description="COQ9 C-terminal" evidence="9">
    <location>
        <begin position="145"/>
        <end position="211"/>
    </location>
</feature>
<evidence type="ECO:0000256" key="4">
    <source>
        <dbReference type="ARBA" id="ARBA00022688"/>
    </source>
</evidence>
<keyword evidence="7 8" id="KW-0496">Mitochondrion</keyword>